<dbReference type="EMBL" id="DTBZ01000042">
    <property type="protein sequence ID" value="HGQ17677.1"/>
    <property type="molecule type" value="Genomic_DNA"/>
</dbReference>
<reference evidence="2" key="1">
    <citation type="journal article" date="2020" name="mSystems">
        <title>Genome- and Community-Level Interaction Insights into Carbon Utilization and Element Cycling Functions of Hydrothermarchaeota in Hydrothermal Sediment.</title>
        <authorList>
            <person name="Zhou Z."/>
            <person name="Liu Y."/>
            <person name="Xu W."/>
            <person name="Pan J."/>
            <person name="Luo Z.H."/>
            <person name="Li M."/>
        </authorList>
    </citation>
    <scope>NUCLEOTIDE SEQUENCE [LARGE SCALE GENOMIC DNA]</scope>
    <source>
        <strain evidence="1">SpSt-618</strain>
        <strain evidence="2">SpSt-657</strain>
    </source>
</reference>
<proteinExistence type="predicted"/>
<comment type="caution">
    <text evidence="2">The sequence shown here is derived from an EMBL/GenBank/DDBJ whole genome shotgun (WGS) entry which is preliminary data.</text>
</comment>
<accession>A0A7J3JPI5</accession>
<name>A0A7J3JPI5_9CREN</name>
<dbReference type="AlphaFoldDB" id="A0A7J3JPI5"/>
<protein>
    <submittedName>
        <fullName evidence="2">Uncharacterized protein</fullName>
    </submittedName>
</protein>
<evidence type="ECO:0000313" key="2">
    <source>
        <dbReference type="EMBL" id="HGQ17677.1"/>
    </source>
</evidence>
<dbReference type="EMBL" id="DTAI01000113">
    <property type="protein sequence ID" value="HGN36677.1"/>
    <property type="molecule type" value="Genomic_DNA"/>
</dbReference>
<evidence type="ECO:0000313" key="1">
    <source>
        <dbReference type="EMBL" id="HGN36677.1"/>
    </source>
</evidence>
<gene>
    <name evidence="1" type="ORF">ENT87_03905</name>
    <name evidence="2" type="ORF">ENU30_01660</name>
</gene>
<organism evidence="2">
    <name type="scientific">Ignisphaera aggregans</name>
    <dbReference type="NCBI Taxonomy" id="334771"/>
    <lineage>
        <taxon>Archaea</taxon>
        <taxon>Thermoproteota</taxon>
        <taxon>Thermoprotei</taxon>
        <taxon>Desulfurococcales</taxon>
        <taxon>Desulfurococcaceae</taxon>
        <taxon>Ignisphaera</taxon>
    </lineage>
</organism>
<sequence length="202" mass="23783">MVSPKFLEEASKQVRPIYAHGLFFVSIDYIAYYLVFHYHDPLEYYSIVVKDEKLFNDEIARLWTNMQGFLDQERVMVNGVRVYPRVVMIDLGFAESRKRPYIVFTVRFRAPIRMGRNMYENFYESEVPEYNYVVYWVFPPGSKILEVNMGSGGEEWDVVKGNILAIYGYKGRRTGGYEKILFEISKTGIEETEESEPNTNRI</sequence>